<organism evidence="6 7">
    <name type="scientific">Purpureocillium lilacinum</name>
    <name type="common">Paecilomyces lilacinus</name>
    <dbReference type="NCBI Taxonomy" id="33203"/>
    <lineage>
        <taxon>Eukaryota</taxon>
        <taxon>Fungi</taxon>
        <taxon>Dikarya</taxon>
        <taxon>Ascomycota</taxon>
        <taxon>Pezizomycotina</taxon>
        <taxon>Sordariomycetes</taxon>
        <taxon>Hypocreomycetidae</taxon>
        <taxon>Hypocreales</taxon>
        <taxon>Ophiocordycipitaceae</taxon>
        <taxon>Purpureocillium</taxon>
    </lineage>
</organism>
<evidence type="ECO:0000313" key="6">
    <source>
        <dbReference type="EMBL" id="OAQ59504.1"/>
    </source>
</evidence>
<feature type="binding site" evidence="2">
    <location>
        <position position="837"/>
    </location>
    <ligand>
        <name>ATP</name>
        <dbReference type="ChEBI" id="CHEBI:30616"/>
    </ligand>
</feature>
<accession>A0A179F225</accession>
<dbReference type="InterPro" id="IPR017441">
    <property type="entry name" value="Protein_kinase_ATP_BS"/>
</dbReference>
<keyword evidence="4" id="KW-0812">Transmembrane</keyword>
<evidence type="ECO:0000256" key="2">
    <source>
        <dbReference type="PROSITE-ProRule" id="PRU10141"/>
    </source>
</evidence>
<protein>
    <submittedName>
        <fullName evidence="6">Protein kinase domain-containing protein</fullName>
    </submittedName>
</protein>
<keyword evidence="4" id="KW-0472">Membrane</keyword>
<feature type="domain" description="Protein kinase" evidence="5">
    <location>
        <begin position="808"/>
        <end position="1098"/>
    </location>
</feature>
<feature type="transmembrane region" description="Helical" evidence="4">
    <location>
        <begin position="1343"/>
        <end position="1363"/>
    </location>
</feature>
<evidence type="ECO:0000256" key="1">
    <source>
        <dbReference type="ARBA" id="ARBA00023242"/>
    </source>
</evidence>
<feature type="region of interest" description="Disordered" evidence="3">
    <location>
        <begin position="1551"/>
        <end position="1573"/>
    </location>
</feature>
<keyword evidence="6" id="KW-0418">Kinase</keyword>
<dbReference type="PROSITE" id="PS50011">
    <property type="entry name" value="PROTEIN_KINASE_DOM"/>
    <property type="match status" value="1"/>
</dbReference>
<feature type="region of interest" description="Disordered" evidence="3">
    <location>
        <begin position="53"/>
        <end position="149"/>
    </location>
</feature>
<name>A0A179F225_PURLI</name>
<dbReference type="InterPro" id="IPR000719">
    <property type="entry name" value="Prot_kinase_dom"/>
</dbReference>
<comment type="caution">
    <text evidence="6">The sequence shown here is derived from an EMBL/GenBank/DDBJ whole genome shotgun (WGS) entry which is preliminary data.</text>
</comment>
<dbReference type="InterPro" id="IPR001138">
    <property type="entry name" value="Zn2Cys6_DnaBD"/>
</dbReference>
<dbReference type="SUPFAM" id="SSF56112">
    <property type="entry name" value="Protein kinase-like (PK-like)"/>
    <property type="match status" value="1"/>
</dbReference>
<dbReference type="PANTHER" id="PTHR11909">
    <property type="entry name" value="CASEIN KINASE-RELATED"/>
    <property type="match status" value="1"/>
</dbReference>
<feature type="region of interest" description="Disordered" evidence="3">
    <location>
        <begin position="1"/>
        <end position="23"/>
    </location>
</feature>
<dbReference type="InterPro" id="IPR050235">
    <property type="entry name" value="CK1_Ser-Thr_kinase"/>
</dbReference>
<keyword evidence="2" id="KW-0547">Nucleotide-binding</keyword>
<sequence>MHVVPGPGDGACRQRKQKCAGGPPCERCIRRGIPCDLAHLGNSCPGPRALVTEGQPVSHGGCSIRGIRSSPPVGERTANHSTSPITHPPKNSDGYKGSYRDSSAHHLGPGSHASLAVGPEATGTSGRAPGSGDQAPQPAAQDPSPETATDRDDLVDVFIRFVLPKYPIVELWALQSMKLAASESAELTSIAGIGKLLSYIDVAHPDGNETGITPGLAEQQTAFHMPEANPWSRVRCLLLRSVYFLFLGDTPESKLSCDKAGAMLRTLETPQSSEQPKGLAKSSRELYCSPTVVVGPRPTKRATIIYGYSSAVLHEVLDCQGVPSYIEDCYRFWNLWYRRGFSADADIRRQAWDETIGVERKLLDAAARQDEEAQTDTYVAAAVLFLPFRPEAQAMLSDTEAQPKEVLETSRTQLETIGRWLSLVIGHIQGRSVTQRASCGEKVANARYLAFSVDKAAIFMKERLPSVPGDLTRLKKLLSESQAVGQDMAEQRSRTWVESISLVMHPSIVQSLPWILPGSAALLDRLPSLPCNSSTGDYNMTTAWVPNEAMAAWTSVVDCLGDELGRRQNKEGHAKESLGVTAENQVSSLSSRLLDQSPSAQRALGLIHEKAKNVHGDVWAWTVLSELNVYARRVDQLLRQSERSILRHQERTAMPVAGSATSLSDLKIEVDSCCDDRAESNLLPLAFWSTTRDRLVTFGNLQRNLSSGPNADPRGLRQPVGPFAVVSELCGDALEASMRTGTCHEEIAALQLAWDKACIDVRAGGREGYMDEANSEQVVQKLVEMKDLHDAGTMRLANRLLQVGDVNYTVGKMLGVGTFGVVYQCKSIPDDKVVAIKFVSHLVQRRSEVPLHDEYRAYKSLGRHQTSTPSRKGSSCTAPWLSTVWGRRSMYFSRKADGSFPQERSWFCSFTWYDPQLSLMIWLIVPQLHLIQLLHAHGYTHQDLKPGNILSDGRNNAIVSRFYLIDLASATLYRDPKTGSHIQHTTAHGIVGTRRYMSIDAHRGNAQSRRSDMQSLLYIFIYLAKGGLPWQGIQGSERERLTCAAKEQVQAEELVRGIDEQLAGALLAFAQHAFALRFDERPDYEGLRQRFGVALEMMTDTDERCLWPDGLLTTKYAQMATLGLTWLDGCSIAPFPCVFMRLRGVSPQAGKDPLQLPHCVSRALLHEGRSASTPDRAPTQQTITRRYASDDMIRISDAPGLRVTHDGFAPCLRRTHCISLIDAQESRDRLKGLTTMQLVDEQVPLLGRQRLARKSCWFLLPYGLLLAACFLCNFIPLISPTILENLSVPPVTAQFLLFVVPDFVQDLLWLPLGPVLDHAAFEVLHNAGSHERKHMRKADALNSTLKALLLKVTSNIITIYVALTRQGVTAWLSTCIAAAFSVFMCGAKLLQGMTMCNTHPPRHTHVHADEYRERQSDAVLQTQQRYVADSKLRSRVLSVWKLFLLCFVAAFAHVMLSTDGQSAPMIVRLGHQIHSTDTTYDKVVGGIPKAWRIIFAMRKSAGIFCYLQVACEDVWGVRSAPWSHLPENKKALAFGTWLWVNFGTLVHRLSSRAPDPGQNGEAKGDKASEKGFQ</sequence>
<dbReference type="Gene3D" id="1.10.510.10">
    <property type="entry name" value="Transferase(Phosphotransferase) domain 1"/>
    <property type="match status" value="1"/>
</dbReference>
<dbReference type="Gene3D" id="4.10.240.10">
    <property type="entry name" value="Zn(2)-C6 fungal-type DNA-binding domain"/>
    <property type="match status" value="1"/>
</dbReference>
<feature type="transmembrane region" description="Helical" evidence="4">
    <location>
        <begin position="1369"/>
        <end position="1390"/>
    </location>
</feature>
<evidence type="ECO:0000256" key="4">
    <source>
        <dbReference type="SAM" id="Phobius"/>
    </source>
</evidence>
<dbReference type="Proteomes" id="UP000078340">
    <property type="component" value="Unassembled WGS sequence"/>
</dbReference>
<dbReference type="EMBL" id="LSBI01000049">
    <property type="protein sequence ID" value="OAQ59504.1"/>
    <property type="molecule type" value="Genomic_DNA"/>
</dbReference>
<keyword evidence="4" id="KW-1133">Transmembrane helix</keyword>
<dbReference type="STRING" id="33203.A0A179F225"/>
<dbReference type="CDD" id="cd00067">
    <property type="entry name" value="GAL4"/>
    <property type="match status" value="1"/>
</dbReference>
<dbReference type="InterPro" id="IPR036864">
    <property type="entry name" value="Zn2-C6_fun-type_DNA-bd_sf"/>
</dbReference>
<feature type="compositionally biased region" description="Basic and acidic residues" evidence="3">
    <location>
        <begin position="1562"/>
        <end position="1573"/>
    </location>
</feature>
<dbReference type="GO" id="GO:0000981">
    <property type="term" value="F:DNA-binding transcription factor activity, RNA polymerase II-specific"/>
    <property type="evidence" value="ECO:0007669"/>
    <property type="project" value="InterPro"/>
</dbReference>
<dbReference type="Pfam" id="PF00069">
    <property type="entry name" value="Pkinase"/>
    <property type="match status" value="1"/>
</dbReference>
<keyword evidence="1" id="KW-0539">Nucleus</keyword>
<evidence type="ECO:0000256" key="3">
    <source>
        <dbReference type="SAM" id="MobiDB-lite"/>
    </source>
</evidence>
<dbReference type="GO" id="GO:0008270">
    <property type="term" value="F:zinc ion binding"/>
    <property type="evidence" value="ECO:0007669"/>
    <property type="project" value="InterPro"/>
</dbReference>
<feature type="compositionally biased region" description="Low complexity" evidence="3">
    <location>
        <begin position="128"/>
        <end position="145"/>
    </location>
</feature>
<dbReference type="SMART" id="SM00220">
    <property type="entry name" value="S_TKc"/>
    <property type="match status" value="1"/>
</dbReference>
<keyword evidence="6" id="KW-0808">Transferase</keyword>
<proteinExistence type="predicted"/>
<evidence type="ECO:0000259" key="5">
    <source>
        <dbReference type="PROSITE" id="PS50011"/>
    </source>
</evidence>
<gene>
    <name evidence="6" type="ORF">VFPFJ_11570</name>
</gene>
<evidence type="ECO:0000313" key="7">
    <source>
        <dbReference type="Proteomes" id="UP000078340"/>
    </source>
</evidence>
<keyword evidence="2" id="KW-0067">ATP-binding</keyword>
<dbReference type="PROSITE" id="PS00107">
    <property type="entry name" value="PROTEIN_KINASE_ATP"/>
    <property type="match status" value="1"/>
</dbReference>
<dbReference type="GO" id="GO:0005524">
    <property type="term" value="F:ATP binding"/>
    <property type="evidence" value="ECO:0007669"/>
    <property type="project" value="UniProtKB-UniRule"/>
</dbReference>
<reference evidence="6 7" key="1">
    <citation type="submission" date="2016-02" db="EMBL/GenBank/DDBJ databases">
        <title>Biosynthesis of antibiotic leucinostatins and their inhibition on Phytophthora in bio-control Purpureocillium lilacinum.</title>
        <authorList>
            <person name="Wang G."/>
            <person name="Liu Z."/>
            <person name="Lin R."/>
            <person name="Li E."/>
            <person name="Mao Z."/>
            <person name="Ling J."/>
            <person name="Yin W."/>
            <person name="Xie B."/>
        </authorList>
    </citation>
    <scope>NUCLEOTIDE SEQUENCE [LARGE SCALE GENOMIC DNA]</scope>
    <source>
        <strain evidence="6">PLFJ-1</strain>
    </source>
</reference>
<dbReference type="InterPro" id="IPR011009">
    <property type="entry name" value="Kinase-like_dom_sf"/>
</dbReference>
<dbReference type="Pfam" id="PF00172">
    <property type="entry name" value="Zn_clus"/>
    <property type="match status" value="1"/>
</dbReference>
<dbReference type="GO" id="GO:0004672">
    <property type="term" value="F:protein kinase activity"/>
    <property type="evidence" value="ECO:0007669"/>
    <property type="project" value="InterPro"/>
</dbReference>
<feature type="transmembrane region" description="Helical" evidence="4">
    <location>
        <begin position="1439"/>
        <end position="1456"/>
    </location>
</feature>
<feature type="transmembrane region" description="Helical" evidence="4">
    <location>
        <begin position="1257"/>
        <end position="1278"/>
    </location>
</feature>